<protein>
    <submittedName>
        <fullName evidence="7">Site-specific integrase</fullName>
    </submittedName>
</protein>
<dbReference type="SUPFAM" id="SSF56349">
    <property type="entry name" value="DNA breaking-rejoining enzymes"/>
    <property type="match status" value="1"/>
</dbReference>
<dbReference type="InterPro" id="IPR044068">
    <property type="entry name" value="CB"/>
</dbReference>
<evidence type="ECO:0000259" key="5">
    <source>
        <dbReference type="PROSITE" id="PS51898"/>
    </source>
</evidence>
<dbReference type="InterPro" id="IPR011010">
    <property type="entry name" value="DNA_brk_join_enz"/>
</dbReference>
<dbReference type="GO" id="GO:0015074">
    <property type="term" value="P:DNA integration"/>
    <property type="evidence" value="ECO:0007669"/>
    <property type="project" value="InterPro"/>
</dbReference>
<dbReference type="InterPro" id="IPR002104">
    <property type="entry name" value="Integrase_catalytic"/>
</dbReference>
<dbReference type="Pfam" id="PF00589">
    <property type="entry name" value="Phage_integrase"/>
    <property type="match status" value="1"/>
</dbReference>
<dbReference type="Pfam" id="PF26003">
    <property type="entry name" value="Integrase_N_phage"/>
    <property type="match status" value="1"/>
</dbReference>
<dbReference type="InterPro" id="IPR058717">
    <property type="entry name" value="Phage_L5_Integrase_N"/>
</dbReference>
<feature type="domain" description="Tyr recombinase" evidence="5">
    <location>
        <begin position="159"/>
        <end position="343"/>
    </location>
</feature>
<dbReference type="PROSITE" id="PS51900">
    <property type="entry name" value="CB"/>
    <property type="match status" value="1"/>
</dbReference>
<feature type="domain" description="Core-binding (CB)" evidence="6">
    <location>
        <begin position="58"/>
        <end position="138"/>
    </location>
</feature>
<dbReference type="PANTHER" id="PTHR30349:SF64">
    <property type="entry name" value="PROPHAGE INTEGRASE INTD-RELATED"/>
    <property type="match status" value="1"/>
</dbReference>
<dbReference type="CDD" id="cd01189">
    <property type="entry name" value="INT_ICEBs1_C_like"/>
    <property type="match status" value="1"/>
</dbReference>
<name>A0A9X2D479_9ACTN</name>
<dbReference type="InterPro" id="IPR013762">
    <property type="entry name" value="Integrase-like_cat_sf"/>
</dbReference>
<dbReference type="RefSeq" id="WP_250825711.1">
    <property type="nucleotide sequence ID" value="NZ_JAMOIL010000001.1"/>
</dbReference>
<comment type="caution">
    <text evidence="7">The sequence shown here is derived from an EMBL/GenBank/DDBJ whole genome shotgun (WGS) entry which is preliminary data.</text>
</comment>
<evidence type="ECO:0000313" key="8">
    <source>
        <dbReference type="Proteomes" id="UP001139485"/>
    </source>
</evidence>
<evidence type="ECO:0000256" key="1">
    <source>
        <dbReference type="ARBA" id="ARBA00008857"/>
    </source>
</evidence>
<dbReference type="InterPro" id="IPR053876">
    <property type="entry name" value="Phage_int_M"/>
</dbReference>
<dbReference type="GO" id="GO:0006310">
    <property type="term" value="P:DNA recombination"/>
    <property type="evidence" value="ECO:0007669"/>
    <property type="project" value="UniProtKB-KW"/>
</dbReference>
<evidence type="ECO:0000256" key="2">
    <source>
        <dbReference type="ARBA" id="ARBA00023125"/>
    </source>
</evidence>
<proteinExistence type="inferred from homology"/>
<dbReference type="Gene3D" id="1.10.150.130">
    <property type="match status" value="1"/>
</dbReference>
<keyword evidence="8" id="KW-1185">Reference proteome</keyword>
<organism evidence="7 8">
    <name type="scientific">Nocardioides bruguierae</name>
    <dbReference type="NCBI Taxonomy" id="2945102"/>
    <lineage>
        <taxon>Bacteria</taxon>
        <taxon>Bacillati</taxon>
        <taxon>Actinomycetota</taxon>
        <taxon>Actinomycetes</taxon>
        <taxon>Propionibacteriales</taxon>
        <taxon>Nocardioidaceae</taxon>
        <taxon>Nocardioides</taxon>
    </lineage>
</organism>
<dbReference type="InterPro" id="IPR010998">
    <property type="entry name" value="Integrase_recombinase_N"/>
</dbReference>
<dbReference type="InterPro" id="IPR050090">
    <property type="entry name" value="Tyrosine_recombinase_XerCD"/>
</dbReference>
<evidence type="ECO:0000313" key="7">
    <source>
        <dbReference type="EMBL" id="MCM0618740.1"/>
    </source>
</evidence>
<keyword evidence="3" id="KW-0233">DNA recombination</keyword>
<evidence type="ECO:0000259" key="6">
    <source>
        <dbReference type="PROSITE" id="PS51900"/>
    </source>
</evidence>
<dbReference type="AlphaFoldDB" id="A0A9X2D479"/>
<dbReference type="PROSITE" id="PS51898">
    <property type="entry name" value="TYR_RECOMBINASE"/>
    <property type="match status" value="1"/>
</dbReference>
<dbReference type="Proteomes" id="UP001139485">
    <property type="component" value="Unassembled WGS sequence"/>
</dbReference>
<accession>A0A9X2D479</accession>
<reference evidence="7" key="1">
    <citation type="submission" date="2022-05" db="EMBL/GenBank/DDBJ databases">
        <authorList>
            <person name="Tuo L."/>
        </authorList>
    </citation>
    <scope>NUCLEOTIDE SEQUENCE</scope>
    <source>
        <strain evidence="7">BSK12Z-4</strain>
    </source>
</reference>
<dbReference type="Pfam" id="PF22022">
    <property type="entry name" value="Phage_int_M"/>
    <property type="match status" value="1"/>
</dbReference>
<gene>
    <name evidence="7" type="ORF">M8330_00360</name>
</gene>
<dbReference type="PANTHER" id="PTHR30349">
    <property type="entry name" value="PHAGE INTEGRASE-RELATED"/>
    <property type="match status" value="1"/>
</dbReference>
<comment type="similarity">
    <text evidence="1">Belongs to the 'phage' integrase family.</text>
</comment>
<evidence type="ECO:0000256" key="3">
    <source>
        <dbReference type="ARBA" id="ARBA00023172"/>
    </source>
</evidence>
<evidence type="ECO:0000256" key="4">
    <source>
        <dbReference type="PROSITE-ProRule" id="PRU01248"/>
    </source>
</evidence>
<sequence length="360" mass="40209">MASIAKRDNGRWRARYRDEAGKEHARHFDRKVDAQRWLDQVTATVVNGEYVDPRAGRVTFERYARQWQSVQVAARNTENINDNALRVHLIPRLGPKPMATIRPTEIQSIVKQLEIQGLKPATVRGIYHVCTQVFRAAVDDRVISRTPCSRIKLPPLEDAPVHVPTPDDVARLMDAMEPRHSTLVAFLAGSGLRIGEALGLMVADVDFLRRTVSVERQRYQNRQLGPLKSKSSRRIVPLGQSTVDALAEHLTLHPSSEALWTDPFGDPLAYRPWRGVMARANATAGTDFGSHSLRHFYASALIAGGASVKQVQERLGHSSPVITLEIYAHLWPGDDDRTRSVIDAAMMSVADSLRTRRAAQ</sequence>
<dbReference type="Gene3D" id="1.10.443.10">
    <property type="entry name" value="Intergrase catalytic core"/>
    <property type="match status" value="1"/>
</dbReference>
<dbReference type="EMBL" id="JAMOIL010000001">
    <property type="protein sequence ID" value="MCM0618740.1"/>
    <property type="molecule type" value="Genomic_DNA"/>
</dbReference>
<keyword evidence="2 4" id="KW-0238">DNA-binding</keyword>
<dbReference type="GO" id="GO:0003677">
    <property type="term" value="F:DNA binding"/>
    <property type="evidence" value="ECO:0007669"/>
    <property type="project" value="UniProtKB-UniRule"/>
</dbReference>